<keyword evidence="13" id="KW-1185">Reference proteome</keyword>
<evidence type="ECO:0000256" key="9">
    <source>
        <dbReference type="ARBA" id="ARBA00049359"/>
    </source>
</evidence>
<evidence type="ECO:0000259" key="11">
    <source>
        <dbReference type="PROSITE" id="PS51471"/>
    </source>
</evidence>
<dbReference type="EMBL" id="CP063849">
    <property type="protein sequence ID" value="QOY88696.1"/>
    <property type="molecule type" value="Genomic_DNA"/>
</dbReference>
<keyword evidence="10" id="KW-0408">Iron</keyword>
<dbReference type="SUPFAM" id="SSF51197">
    <property type="entry name" value="Clavaminate synthase-like"/>
    <property type="match status" value="1"/>
</dbReference>
<dbReference type="InterPro" id="IPR050231">
    <property type="entry name" value="Iron_ascorbate_oxido_reductase"/>
</dbReference>
<dbReference type="KEGG" id="pfer:IRI77_01670"/>
<dbReference type="Gene3D" id="2.60.120.330">
    <property type="entry name" value="B-lactam Antibiotic, Isopenicillin N Synthase, Chain"/>
    <property type="match status" value="1"/>
</dbReference>
<evidence type="ECO:0000256" key="4">
    <source>
        <dbReference type="ARBA" id="ARBA00019045"/>
    </source>
</evidence>
<keyword evidence="10" id="KW-0479">Metal-binding</keyword>
<comment type="similarity">
    <text evidence="10">Belongs to the iron/ascorbate-dependent oxidoreductase family.</text>
</comment>
<dbReference type="InterPro" id="IPR026992">
    <property type="entry name" value="DIOX_N"/>
</dbReference>
<dbReference type="GO" id="GO:0009693">
    <property type="term" value="P:ethylene biosynthetic process"/>
    <property type="evidence" value="ECO:0007669"/>
    <property type="project" value="UniProtKB-KW"/>
</dbReference>
<reference evidence="12 13" key="1">
    <citation type="submission" date="2020-10" db="EMBL/GenBank/DDBJ databases">
        <title>Complete genome sequence of Paludibaculum fermentans P105T, a facultatively anaerobic acidobacterium capable of dissimilatory Fe(III) reduction.</title>
        <authorList>
            <person name="Dedysh S.N."/>
            <person name="Beletsky A.V."/>
            <person name="Kulichevskaya I.S."/>
            <person name="Mardanov A.V."/>
            <person name="Ravin N.V."/>
        </authorList>
    </citation>
    <scope>NUCLEOTIDE SEQUENCE [LARGE SCALE GENOMIC DNA]</scope>
    <source>
        <strain evidence="12 13">P105</strain>
    </source>
</reference>
<evidence type="ECO:0000256" key="3">
    <source>
        <dbReference type="ARBA" id="ARBA00012531"/>
    </source>
</evidence>
<evidence type="ECO:0000313" key="12">
    <source>
        <dbReference type="EMBL" id="QOY88696.1"/>
    </source>
</evidence>
<dbReference type="PANTHER" id="PTHR47990">
    <property type="entry name" value="2-OXOGLUTARATE (2OG) AND FE(II)-DEPENDENT OXYGENASE SUPERFAMILY PROTEIN-RELATED"/>
    <property type="match status" value="1"/>
</dbReference>
<organism evidence="12 13">
    <name type="scientific">Paludibaculum fermentans</name>
    <dbReference type="NCBI Taxonomy" id="1473598"/>
    <lineage>
        <taxon>Bacteria</taxon>
        <taxon>Pseudomonadati</taxon>
        <taxon>Acidobacteriota</taxon>
        <taxon>Terriglobia</taxon>
        <taxon>Bryobacterales</taxon>
        <taxon>Bryobacteraceae</taxon>
        <taxon>Paludibaculum</taxon>
    </lineage>
</organism>
<dbReference type="GO" id="GO:0102276">
    <property type="term" value="F:2-oxoglutarate oxygenase/decarboxylase (ethylene-forming) activity"/>
    <property type="evidence" value="ECO:0007669"/>
    <property type="project" value="UniProtKB-EC"/>
</dbReference>
<dbReference type="GO" id="GO:0046872">
    <property type="term" value="F:metal ion binding"/>
    <property type="evidence" value="ECO:0007669"/>
    <property type="project" value="UniProtKB-KW"/>
</dbReference>
<proteinExistence type="inferred from homology"/>
<gene>
    <name evidence="12" type="ORF">IRI77_01670</name>
</gene>
<dbReference type="EC" id="1.14.20.7" evidence="2"/>
<dbReference type="InterPro" id="IPR027443">
    <property type="entry name" value="IPNS-like_sf"/>
</dbReference>
<feature type="domain" description="Fe2OG dioxygenase" evidence="11">
    <location>
        <begin position="156"/>
        <end position="257"/>
    </location>
</feature>
<comment type="catalytic activity">
    <reaction evidence="8">
        <text>2-oxoglutarate + O2 + 2 H(+) = ethene + 3 CO2 + H2O</text>
        <dbReference type="Rhea" id="RHEA:31523"/>
        <dbReference type="ChEBI" id="CHEBI:15377"/>
        <dbReference type="ChEBI" id="CHEBI:15378"/>
        <dbReference type="ChEBI" id="CHEBI:15379"/>
        <dbReference type="ChEBI" id="CHEBI:16526"/>
        <dbReference type="ChEBI" id="CHEBI:16810"/>
        <dbReference type="ChEBI" id="CHEBI:18153"/>
        <dbReference type="EC" id="1.13.12.19"/>
    </reaction>
</comment>
<dbReference type="Pfam" id="PF03171">
    <property type="entry name" value="2OG-FeII_Oxy"/>
    <property type="match status" value="1"/>
</dbReference>
<sequence>MAAGRTVTIPVFDFSGPMDAGETARLHRAAAGIGFFHATHPLFDGKRCSQAIQLARGFFDLPAAEKQALAIENSAHFRGYSEMRNARDWREQMHFGREEPAGAHRLSGPNLWPVSGEWRSEILRLIADFETAGRDILNGISSGLRLPPDQLLPQEEAPYVLLKLIHYLPPPDGQARSGVAPHVDFSWITLLLQDDAGGLSACTPEGQWQDIDPRPGSLIVNIGEILQFATSAGLRATPHRVMNRTRDRISLPFFLNPGLDRWIGPIPLAQRGTISAAPEPEHVHRVLPISAATPFHYGEAEWRRKGQGVWCRDCVSA</sequence>
<evidence type="ECO:0000256" key="7">
    <source>
        <dbReference type="ARBA" id="ARBA00031282"/>
    </source>
</evidence>
<evidence type="ECO:0000256" key="10">
    <source>
        <dbReference type="RuleBase" id="RU003682"/>
    </source>
</evidence>
<evidence type="ECO:0000256" key="2">
    <source>
        <dbReference type="ARBA" id="ARBA00012293"/>
    </source>
</evidence>
<keyword evidence="5" id="KW-0266">Ethylene biosynthesis</keyword>
<evidence type="ECO:0000256" key="1">
    <source>
        <dbReference type="ARBA" id="ARBA00004767"/>
    </source>
</evidence>
<protein>
    <recommendedName>
        <fullName evidence="4">2-oxoglutarate-dependent ethylene/succinate-forming enzyme</fullName>
        <ecNumber evidence="3">1.13.12.19</ecNumber>
        <ecNumber evidence="2">1.14.20.7</ecNumber>
    </recommendedName>
    <alternativeName>
        <fullName evidence="6">2-oxoglutarate dioxygenase (ethylene-forming)</fullName>
    </alternativeName>
    <alternativeName>
        <fullName evidence="7">2-oxoglutarate/L-arginine monooxygenase/decarboxylase (succinate-forming)</fullName>
    </alternativeName>
</protein>
<dbReference type="RefSeq" id="WP_194450358.1">
    <property type="nucleotide sequence ID" value="NZ_CP063849.1"/>
</dbReference>
<dbReference type="InterPro" id="IPR005123">
    <property type="entry name" value="Oxoglu/Fe-dep_dioxygenase_dom"/>
</dbReference>
<dbReference type="AlphaFoldDB" id="A0A7S7NRV1"/>
<comment type="catalytic activity">
    <reaction evidence="9">
        <text>L-arginine + 2-oxoglutarate + O2 = guanidine + L-glutamate 5-semialdehyde + succinate + CO2</text>
        <dbReference type="Rhea" id="RHEA:31535"/>
        <dbReference type="ChEBI" id="CHEBI:15379"/>
        <dbReference type="ChEBI" id="CHEBI:16526"/>
        <dbReference type="ChEBI" id="CHEBI:16810"/>
        <dbReference type="ChEBI" id="CHEBI:30031"/>
        <dbReference type="ChEBI" id="CHEBI:30087"/>
        <dbReference type="ChEBI" id="CHEBI:32682"/>
        <dbReference type="ChEBI" id="CHEBI:58066"/>
        <dbReference type="EC" id="1.14.20.7"/>
    </reaction>
</comment>
<evidence type="ECO:0000256" key="5">
    <source>
        <dbReference type="ARBA" id="ARBA00022666"/>
    </source>
</evidence>
<accession>A0A7S7NRV1</accession>
<name>A0A7S7NRV1_PALFE</name>
<evidence type="ECO:0000256" key="6">
    <source>
        <dbReference type="ARBA" id="ARBA00031011"/>
    </source>
</evidence>
<dbReference type="Proteomes" id="UP000593892">
    <property type="component" value="Chromosome"/>
</dbReference>
<dbReference type="PROSITE" id="PS51471">
    <property type="entry name" value="FE2OG_OXY"/>
    <property type="match status" value="1"/>
</dbReference>
<evidence type="ECO:0000256" key="8">
    <source>
        <dbReference type="ARBA" id="ARBA00047725"/>
    </source>
</evidence>
<dbReference type="InterPro" id="IPR044861">
    <property type="entry name" value="IPNS-like_FE2OG_OXY"/>
</dbReference>
<keyword evidence="10" id="KW-0560">Oxidoreductase</keyword>
<dbReference type="Pfam" id="PF14226">
    <property type="entry name" value="DIOX_N"/>
    <property type="match status" value="1"/>
</dbReference>
<evidence type="ECO:0000313" key="13">
    <source>
        <dbReference type="Proteomes" id="UP000593892"/>
    </source>
</evidence>
<comment type="pathway">
    <text evidence="1">Alkene biosynthesis; ethylene biosynthesis via 2-oxoglutarate.</text>
</comment>
<dbReference type="EC" id="1.13.12.19" evidence="3"/>